<gene>
    <name evidence="4" type="ORF">CHS0354_002525</name>
</gene>
<dbReference type="Pfam" id="PF01344">
    <property type="entry name" value="Kelch_1"/>
    <property type="match status" value="2"/>
</dbReference>
<keyword evidence="2" id="KW-0677">Repeat</keyword>
<comment type="caution">
    <text evidence="4">The sequence shown here is derived from an EMBL/GenBank/DDBJ whole genome shotgun (WGS) entry which is preliminary data.</text>
</comment>
<proteinExistence type="predicted"/>
<sequence>MTRMECRRSLSAPTGTENDTRISTHENESECNEIPQSKSYPVFKNIGTSQCLNASQEVSDTGQCCHPSLMGLANGHCSNVLEFFKDIPQDVRKCLVEFLSSGVTDDLEIHEGNFHHFFHVANHLNLRRLLQCCVEVYEKGDKTRIKEKIGMCECVHYLEQLVATAYRRETSVLWHEKDLDSDRKFQVLFLTKDKHARKQPVVVIDFARNFKIYKQDIEKADKVGVGFCACAFEQDGCPYIFVSGGEEKKKSQIWQYDVILDKWSKAGKMLHGRSRHLMVAVKDKIYLIGGQNVACIEEFDPISGKCVEIGSLPVAAWSSTYAVNNDTIYIFGGKNPAGCISTVQSFNCKTNRIARLGDLPCACSGSRAVVLGDFIFIATSEGHLIKFNPMDGSSELCALQPFIRRHFVMFVRNERIYITGGVRKSNDKGADENHLYKYTPETDTWSDVATLSTSLPVYTYCTVRYSGKCIIVPFEKFR</sequence>
<reference evidence="4" key="3">
    <citation type="submission" date="2023-05" db="EMBL/GenBank/DDBJ databases">
        <authorList>
            <person name="Smith C.H."/>
        </authorList>
    </citation>
    <scope>NUCLEOTIDE SEQUENCE</scope>
    <source>
        <strain evidence="4">CHS0354</strain>
        <tissue evidence="4">Mantle</tissue>
    </source>
</reference>
<accession>A0AAE0W0I0</accession>
<dbReference type="SUPFAM" id="SSF117281">
    <property type="entry name" value="Kelch motif"/>
    <property type="match status" value="1"/>
</dbReference>
<evidence type="ECO:0000256" key="3">
    <source>
        <dbReference type="SAM" id="MobiDB-lite"/>
    </source>
</evidence>
<dbReference type="InterPro" id="IPR006652">
    <property type="entry name" value="Kelch_1"/>
</dbReference>
<dbReference type="PANTHER" id="PTHR45632">
    <property type="entry name" value="LD33804P"/>
    <property type="match status" value="1"/>
</dbReference>
<name>A0AAE0W0I0_9BIVA</name>
<keyword evidence="5" id="KW-1185">Reference proteome</keyword>
<protein>
    <submittedName>
        <fullName evidence="4">Uncharacterized protein</fullName>
    </submittedName>
</protein>
<feature type="region of interest" description="Disordered" evidence="3">
    <location>
        <begin position="1"/>
        <end position="31"/>
    </location>
</feature>
<evidence type="ECO:0000313" key="4">
    <source>
        <dbReference type="EMBL" id="KAK3596956.1"/>
    </source>
</evidence>
<organism evidence="4 5">
    <name type="scientific">Potamilus streckersoni</name>
    <dbReference type="NCBI Taxonomy" id="2493646"/>
    <lineage>
        <taxon>Eukaryota</taxon>
        <taxon>Metazoa</taxon>
        <taxon>Spiralia</taxon>
        <taxon>Lophotrochozoa</taxon>
        <taxon>Mollusca</taxon>
        <taxon>Bivalvia</taxon>
        <taxon>Autobranchia</taxon>
        <taxon>Heteroconchia</taxon>
        <taxon>Palaeoheterodonta</taxon>
        <taxon>Unionida</taxon>
        <taxon>Unionoidea</taxon>
        <taxon>Unionidae</taxon>
        <taxon>Ambleminae</taxon>
        <taxon>Lampsilini</taxon>
        <taxon>Potamilus</taxon>
    </lineage>
</organism>
<dbReference type="EMBL" id="JAEAOA010000206">
    <property type="protein sequence ID" value="KAK3596956.1"/>
    <property type="molecule type" value="Genomic_DNA"/>
</dbReference>
<dbReference type="Gene3D" id="2.120.10.80">
    <property type="entry name" value="Kelch-type beta propeller"/>
    <property type="match status" value="1"/>
</dbReference>
<dbReference type="Proteomes" id="UP001195483">
    <property type="component" value="Unassembled WGS sequence"/>
</dbReference>
<feature type="compositionally biased region" description="Basic and acidic residues" evidence="3">
    <location>
        <begin position="18"/>
        <end position="28"/>
    </location>
</feature>
<evidence type="ECO:0000313" key="5">
    <source>
        <dbReference type="Proteomes" id="UP001195483"/>
    </source>
</evidence>
<dbReference type="SMART" id="SM00612">
    <property type="entry name" value="Kelch"/>
    <property type="match status" value="4"/>
</dbReference>
<evidence type="ECO:0000256" key="2">
    <source>
        <dbReference type="ARBA" id="ARBA00022737"/>
    </source>
</evidence>
<reference evidence="4" key="1">
    <citation type="journal article" date="2021" name="Genome Biol. Evol.">
        <title>A High-Quality Reference Genome for a Parasitic Bivalve with Doubly Uniparental Inheritance (Bivalvia: Unionida).</title>
        <authorList>
            <person name="Smith C.H."/>
        </authorList>
    </citation>
    <scope>NUCLEOTIDE SEQUENCE</scope>
    <source>
        <strain evidence="4">CHS0354</strain>
    </source>
</reference>
<dbReference type="PANTHER" id="PTHR45632:SF3">
    <property type="entry name" value="KELCH-LIKE PROTEIN 32"/>
    <property type="match status" value="1"/>
</dbReference>
<evidence type="ECO:0000256" key="1">
    <source>
        <dbReference type="ARBA" id="ARBA00022441"/>
    </source>
</evidence>
<dbReference type="InterPro" id="IPR015915">
    <property type="entry name" value="Kelch-typ_b-propeller"/>
</dbReference>
<keyword evidence="1" id="KW-0880">Kelch repeat</keyword>
<reference evidence="4" key="2">
    <citation type="journal article" date="2021" name="Genome Biol. Evol.">
        <title>Developing a high-quality reference genome for a parasitic bivalve with doubly uniparental inheritance (Bivalvia: Unionida).</title>
        <authorList>
            <person name="Smith C.H."/>
        </authorList>
    </citation>
    <scope>NUCLEOTIDE SEQUENCE</scope>
    <source>
        <strain evidence="4">CHS0354</strain>
        <tissue evidence="4">Mantle</tissue>
    </source>
</reference>
<dbReference type="AlphaFoldDB" id="A0AAE0W0I0"/>